<reference evidence="3" key="1">
    <citation type="journal article" date="2019" name="Int. J. Syst. Evol. Microbiol.">
        <title>The Global Catalogue of Microorganisms (GCM) 10K type strain sequencing project: providing services to taxonomists for standard genome sequencing and annotation.</title>
        <authorList>
            <consortium name="The Broad Institute Genomics Platform"/>
            <consortium name="The Broad Institute Genome Sequencing Center for Infectious Disease"/>
            <person name="Wu L."/>
            <person name="Ma J."/>
        </authorList>
    </citation>
    <scope>NUCLEOTIDE SEQUENCE [LARGE SCALE GENOMIC DNA]</scope>
    <source>
        <strain evidence="3">CGMCC 4.7132</strain>
    </source>
</reference>
<evidence type="ECO:0000313" key="2">
    <source>
        <dbReference type="EMBL" id="MFC4535663.1"/>
    </source>
</evidence>
<dbReference type="SMART" id="SM00530">
    <property type="entry name" value="HTH_XRE"/>
    <property type="match status" value="1"/>
</dbReference>
<dbReference type="InterPro" id="IPR011990">
    <property type="entry name" value="TPR-like_helical_dom_sf"/>
</dbReference>
<comment type="caution">
    <text evidence="2">The sequence shown here is derived from an EMBL/GenBank/DDBJ whole genome shotgun (WGS) entry which is preliminary data.</text>
</comment>
<dbReference type="PROSITE" id="PS50943">
    <property type="entry name" value="HTH_CROC1"/>
    <property type="match status" value="1"/>
</dbReference>
<dbReference type="SUPFAM" id="SSF47413">
    <property type="entry name" value="lambda repressor-like DNA-binding domains"/>
    <property type="match status" value="1"/>
</dbReference>
<evidence type="ECO:0000313" key="3">
    <source>
        <dbReference type="Proteomes" id="UP001596004"/>
    </source>
</evidence>
<dbReference type="Pfam" id="PF13560">
    <property type="entry name" value="HTH_31"/>
    <property type="match status" value="1"/>
</dbReference>
<dbReference type="CDD" id="cd00093">
    <property type="entry name" value="HTH_XRE"/>
    <property type="match status" value="1"/>
</dbReference>
<feature type="domain" description="HTH cro/C1-type" evidence="1">
    <location>
        <begin position="33"/>
        <end position="87"/>
    </location>
</feature>
<dbReference type="Gene3D" id="1.25.40.10">
    <property type="entry name" value="Tetratricopeptide repeat domain"/>
    <property type="match status" value="1"/>
</dbReference>
<accession>A0ABV9CSC1</accession>
<dbReference type="SUPFAM" id="SSF48452">
    <property type="entry name" value="TPR-like"/>
    <property type="match status" value="1"/>
</dbReference>
<dbReference type="EMBL" id="JBHSFP010000034">
    <property type="protein sequence ID" value="MFC4535663.1"/>
    <property type="molecule type" value="Genomic_DNA"/>
</dbReference>
<dbReference type="Proteomes" id="UP001596004">
    <property type="component" value="Unassembled WGS sequence"/>
</dbReference>
<dbReference type="InterPro" id="IPR010982">
    <property type="entry name" value="Lambda_DNA-bd_dom_sf"/>
</dbReference>
<sequence>MAMDQRSIRDILDAVFARQDMDDVCRRRDVGGIIRILAKFGITQGQIASLTGITQGRISEYKTGKRIPTAKSTFEAFADGLGMPAHLRHHLGLSPMSDSTGAGGTQVISGEGQIATDTFDLQLLAEEVGKRGDALKRRELLGMIARLGATTTLAQNEVWERLSYALTKPSALDEAVVREMEARSAGFHRLEEIMPANSIYKGLALHLREVGTILNGTATDPKDELRQRLIVVAAESSVLAGWIASDMGSPTTARNFYTTAERAAKEANDPSIIACAYAYRSYIPSAKGSHGRARALLASALEVLPPSSSPGTMSWLAARHAEESAALGDKESAVHSWARAEEAFSISDPEEDRVWTRFLDQDRFDSFRIATYSRMGRLNEAEEMAHAVIARLPQVERKRAAIILADMATAHLVQGSIDAAAKLARDGLAAVRETEYALWLPRFEVLAESLRRWQTQPIVRAFMEDLAMTKRHFSSSQR</sequence>
<dbReference type="Gene3D" id="1.10.260.40">
    <property type="entry name" value="lambda repressor-like DNA-binding domains"/>
    <property type="match status" value="1"/>
</dbReference>
<organism evidence="2 3">
    <name type="scientific">Sphaerisporangium dianthi</name>
    <dbReference type="NCBI Taxonomy" id="1436120"/>
    <lineage>
        <taxon>Bacteria</taxon>
        <taxon>Bacillati</taxon>
        <taxon>Actinomycetota</taxon>
        <taxon>Actinomycetes</taxon>
        <taxon>Streptosporangiales</taxon>
        <taxon>Streptosporangiaceae</taxon>
        <taxon>Sphaerisporangium</taxon>
    </lineage>
</organism>
<keyword evidence="3" id="KW-1185">Reference proteome</keyword>
<dbReference type="InterPro" id="IPR001387">
    <property type="entry name" value="Cro/C1-type_HTH"/>
</dbReference>
<proteinExistence type="predicted"/>
<dbReference type="RefSeq" id="WP_380848662.1">
    <property type="nucleotide sequence ID" value="NZ_JBHSFP010000034.1"/>
</dbReference>
<protein>
    <submittedName>
        <fullName evidence="2">Helix-turn-helix domain-containing protein</fullName>
    </submittedName>
</protein>
<evidence type="ECO:0000259" key="1">
    <source>
        <dbReference type="PROSITE" id="PS50943"/>
    </source>
</evidence>
<gene>
    <name evidence="2" type="ORF">ACFO60_33285</name>
</gene>
<name>A0ABV9CSC1_9ACTN</name>